<proteinExistence type="predicted"/>
<comment type="caution">
    <text evidence="1">The sequence shown here is derived from an EMBL/GenBank/DDBJ whole genome shotgun (WGS) entry which is preliminary data.</text>
</comment>
<dbReference type="Proteomes" id="UP000192477">
    <property type="component" value="Unassembled WGS sequence"/>
</dbReference>
<gene>
    <name evidence="1" type="ORF">BH747_12075</name>
</gene>
<name>A0A1V8Y7Z2_9ENTE</name>
<accession>A0A1V8Y7Z2</accession>
<dbReference type="OrthoDB" id="2190485at2"/>
<dbReference type="RefSeq" id="WP_081184831.1">
    <property type="nucleotide sequence ID" value="NZ_MJEA01000017.1"/>
</dbReference>
<dbReference type="AlphaFoldDB" id="A0A1V8Y7Z2"/>
<sequence length="65" mass="7713">MGQLNKTGVPSMKKRPRYSLDYETIKKLDWLYKQDRKVTKKRIYPSDTLTKIIDDAYTVRKAFGN</sequence>
<dbReference type="STRING" id="112904.BH747_12075"/>
<dbReference type="EMBL" id="MJEA01000017">
    <property type="protein sequence ID" value="OQO68436.1"/>
    <property type="molecule type" value="Genomic_DNA"/>
</dbReference>
<evidence type="ECO:0000313" key="2">
    <source>
        <dbReference type="Proteomes" id="UP000192477"/>
    </source>
</evidence>
<evidence type="ECO:0000313" key="1">
    <source>
        <dbReference type="EMBL" id="OQO68436.1"/>
    </source>
</evidence>
<protein>
    <submittedName>
        <fullName evidence="1">Uncharacterized protein</fullName>
    </submittedName>
</protein>
<reference evidence="1 2" key="1">
    <citation type="journal article" date="2017" name="BMC Microbiol.">
        <title>Comparative genomics of Enterococcus spp. isolated from bovine feces.</title>
        <authorList>
            <person name="Beukers A.G."/>
            <person name="Zaheer R."/>
            <person name="Goji N."/>
            <person name="Amoako K.K."/>
            <person name="Chaves A.V."/>
            <person name="Ward M.P."/>
            <person name="McAllister T.A."/>
        </authorList>
    </citation>
    <scope>NUCLEOTIDE SEQUENCE [LARGE SCALE GENOMIC DNA]</scope>
    <source>
        <strain evidence="1 2">F1129D 143</strain>
    </source>
</reference>
<organism evidence="1 2">
    <name type="scientific">Enterococcus villorum</name>
    <dbReference type="NCBI Taxonomy" id="112904"/>
    <lineage>
        <taxon>Bacteria</taxon>
        <taxon>Bacillati</taxon>
        <taxon>Bacillota</taxon>
        <taxon>Bacilli</taxon>
        <taxon>Lactobacillales</taxon>
        <taxon>Enterococcaceae</taxon>
        <taxon>Enterococcus</taxon>
    </lineage>
</organism>